<proteinExistence type="predicted"/>
<feature type="compositionally biased region" description="Basic residues" evidence="1">
    <location>
        <begin position="235"/>
        <end position="247"/>
    </location>
</feature>
<dbReference type="KEGG" id="psco:LY89DRAFT_787244"/>
<gene>
    <name evidence="2" type="ORF">LY89DRAFT_787244</name>
</gene>
<evidence type="ECO:0000256" key="1">
    <source>
        <dbReference type="SAM" id="MobiDB-lite"/>
    </source>
</evidence>
<dbReference type="Proteomes" id="UP000070700">
    <property type="component" value="Unassembled WGS sequence"/>
</dbReference>
<dbReference type="OrthoDB" id="5092031at2759"/>
<dbReference type="AlphaFoldDB" id="A0A194WSH2"/>
<protein>
    <recommendedName>
        <fullName evidence="4">WW domain-containing protein</fullName>
    </recommendedName>
</protein>
<evidence type="ECO:0000313" key="3">
    <source>
        <dbReference type="Proteomes" id="UP000070700"/>
    </source>
</evidence>
<name>A0A194WSH2_MOLSC</name>
<dbReference type="RefSeq" id="XP_018065268.1">
    <property type="nucleotide sequence ID" value="XM_018223057.1"/>
</dbReference>
<dbReference type="GeneID" id="28832783"/>
<dbReference type="EMBL" id="KQ947428">
    <property type="protein sequence ID" value="KUJ10913.1"/>
    <property type="molecule type" value="Genomic_DNA"/>
</dbReference>
<dbReference type="InParanoid" id="A0A194WSH2"/>
<evidence type="ECO:0008006" key="4">
    <source>
        <dbReference type="Google" id="ProtNLM"/>
    </source>
</evidence>
<evidence type="ECO:0000313" key="2">
    <source>
        <dbReference type="EMBL" id="KUJ10913.1"/>
    </source>
</evidence>
<feature type="region of interest" description="Disordered" evidence="1">
    <location>
        <begin position="218"/>
        <end position="247"/>
    </location>
</feature>
<keyword evidence="3" id="KW-1185">Reference proteome</keyword>
<organism evidence="2 3">
    <name type="scientific">Mollisia scopiformis</name>
    <name type="common">Conifer needle endophyte fungus</name>
    <name type="synonym">Phialocephala scopiformis</name>
    <dbReference type="NCBI Taxonomy" id="149040"/>
    <lineage>
        <taxon>Eukaryota</taxon>
        <taxon>Fungi</taxon>
        <taxon>Dikarya</taxon>
        <taxon>Ascomycota</taxon>
        <taxon>Pezizomycotina</taxon>
        <taxon>Leotiomycetes</taxon>
        <taxon>Helotiales</taxon>
        <taxon>Mollisiaceae</taxon>
        <taxon>Mollisia</taxon>
    </lineage>
</organism>
<sequence length="247" mass="28589">MANNSYDLGLLHGNIWRQWADSSGHIFYQNLVTRVMSYEIPAGWEDAAGDLWAIELTKTWPQWNNQRTGRARLTDPNSPPPATYLDDRHVATRISVLTRTPDSPEPLYRRMMSGILQWIFTSNEGFSVLQEDMAANLRPDFTVFKLLARPGGSAYEYDFLLGETKVPGEPWDSYADHLHTVCANNDNDTKNVSPQWRKLLSGDNYFTPEYLRIYPEERFPNPSRTSEQHDIRPQIQKHRHKLPSRDP</sequence>
<reference evidence="2 3" key="1">
    <citation type="submission" date="2015-10" db="EMBL/GenBank/DDBJ databases">
        <title>Full genome of DAOMC 229536 Phialocephala scopiformis, a fungal endophyte of spruce producing the potent anti-insectan compound rugulosin.</title>
        <authorList>
            <consortium name="DOE Joint Genome Institute"/>
            <person name="Walker A.K."/>
            <person name="Frasz S.L."/>
            <person name="Seifert K.A."/>
            <person name="Miller J.D."/>
            <person name="Mondo S.J."/>
            <person name="Labutti K."/>
            <person name="Lipzen A."/>
            <person name="Dockter R."/>
            <person name="Kennedy M."/>
            <person name="Grigoriev I.V."/>
            <person name="Spatafora J.W."/>
        </authorList>
    </citation>
    <scope>NUCLEOTIDE SEQUENCE [LARGE SCALE GENOMIC DNA]</scope>
    <source>
        <strain evidence="2 3">CBS 120377</strain>
    </source>
</reference>
<accession>A0A194WSH2</accession>